<dbReference type="STRING" id="62062.ENSHHUP00000036247"/>
<dbReference type="GO" id="GO:0070212">
    <property type="term" value="P:protein poly-ADP-ribosylation"/>
    <property type="evidence" value="ECO:0007669"/>
    <property type="project" value="TreeGrafter"/>
</dbReference>
<reference evidence="8" key="2">
    <citation type="submission" date="2025-08" db="UniProtKB">
        <authorList>
            <consortium name="Ensembl"/>
        </authorList>
    </citation>
    <scope>IDENTIFICATION</scope>
</reference>
<dbReference type="InterPro" id="IPR002589">
    <property type="entry name" value="Macro_dom"/>
</dbReference>
<dbReference type="SUPFAM" id="SSF52949">
    <property type="entry name" value="Macro domain-like"/>
    <property type="match status" value="1"/>
</dbReference>
<feature type="domain" description="Macro" evidence="7">
    <location>
        <begin position="1"/>
        <end position="144"/>
    </location>
</feature>
<dbReference type="InterPro" id="IPR052056">
    <property type="entry name" value="Mono-ARTD/PARP"/>
</dbReference>
<dbReference type="GO" id="GO:0005634">
    <property type="term" value="C:nucleus"/>
    <property type="evidence" value="ECO:0007669"/>
    <property type="project" value="UniProtKB-SubCell"/>
</dbReference>
<dbReference type="Ensembl" id="ENSHHUT00000037688.1">
    <property type="protein sequence ID" value="ENSHHUP00000036247.1"/>
    <property type="gene ID" value="ENSHHUG00000022768.1"/>
</dbReference>
<dbReference type="GO" id="GO:0010629">
    <property type="term" value="P:negative regulation of gene expression"/>
    <property type="evidence" value="ECO:0007669"/>
    <property type="project" value="TreeGrafter"/>
</dbReference>
<keyword evidence="9" id="KW-1185">Reference proteome</keyword>
<evidence type="ECO:0000256" key="2">
    <source>
        <dbReference type="ARBA" id="ARBA00022676"/>
    </source>
</evidence>
<evidence type="ECO:0000256" key="6">
    <source>
        <dbReference type="SAM" id="MobiDB-lite"/>
    </source>
</evidence>
<dbReference type="GO" id="GO:1990404">
    <property type="term" value="F:NAD+-protein mono-ADP-ribosyltransferase activity"/>
    <property type="evidence" value="ECO:0007669"/>
    <property type="project" value="TreeGrafter"/>
</dbReference>
<dbReference type="GO" id="GO:0003714">
    <property type="term" value="F:transcription corepressor activity"/>
    <property type="evidence" value="ECO:0007669"/>
    <property type="project" value="TreeGrafter"/>
</dbReference>
<dbReference type="GeneTree" id="ENSGT00940000158837"/>
<accession>A0A4W5MCW6</accession>
<dbReference type="PANTHER" id="PTHR14453:SF70">
    <property type="entry name" value="PROTEIN MONO-ADP-RIBOSYLTRANSFERASE PARP9"/>
    <property type="match status" value="1"/>
</dbReference>
<keyword evidence="4" id="KW-0520">NAD</keyword>
<evidence type="ECO:0000256" key="3">
    <source>
        <dbReference type="ARBA" id="ARBA00022679"/>
    </source>
</evidence>
<dbReference type="Gene3D" id="3.40.220.10">
    <property type="entry name" value="Leucine Aminopeptidase, subunit E, domain 1"/>
    <property type="match status" value="1"/>
</dbReference>
<dbReference type="GO" id="GO:0005737">
    <property type="term" value="C:cytoplasm"/>
    <property type="evidence" value="ECO:0007669"/>
    <property type="project" value="TreeGrafter"/>
</dbReference>
<feature type="compositionally biased region" description="Polar residues" evidence="6">
    <location>
        <begin position="202"/>
        <end position="212"/>
    </location>
</feature>
<dbReference type="InterPro" id="IPR043472">
    <property type="entry name" value="Macro_dom-like"/>
</dbReference>
<evidence type="ECO:0000256" key="5">
    <source>
        <dbReference type="ARBA" id="ARBA00023242"/>
    </source>
</evidence>
<dbReference type="SMART" id="SM00506">
    <property type="entry name" value="A1pp"/>
    <property type="match status" value="1"/>
</dbReference>
<proteinExistence type="predicted"/>
<keyword evidence="5" id="KW-0539">Nucleus</keyword>
<evidence type="ECO:0000256" key="4">
    <source>
        <dbReference type="ARBA" id="ARBA00023027"/>
    </source>
</evidence>
<evidence type="ECO:0000259" key="7">
    <source>
        <dbReference type="PROSITE" id="PS51154"/>
    </source>
</evidence>
<evidence type="ECO:0000313" key="8">
    <source>
        <dbReference type="Ensembl" id="ENSHHUP00000036247.1"/>
    </source>
</evidence>
<reference evidence="9" key="1">
    <citation type="submission" date="2018-06" db="EMBL/GenBank/DDBJ databases">
        <title>Genome assembly of Danube salmon.</title>
        <authorList>
            <person name="Macqueen D.J."/>
            <person name="Gundappa M.K."/>
        </authorList>
    </citation>
    <scope>NUCLEOTIDE SEQUENCE [LARGE SCALE GENOMIC DNA]</scope>
</reference>
<keyword evidence="2" id="KW-0328">Glycosyltransferase</keyword>
<dbReference type="GO" id="GO:0003950">
    <property type="term" value="F:NAD+ poly-ADP-ribosyltransferase activity"/>
    <property type="evidence" value="ECO:0007669"/>
    <property type="project" value="TreeGrafter"/>
</dbReference>
<comment type="subcellular location">
    <subcellularLocation>
        <location evidence="1">Nucleus</location>
    </subcellularLocation>
</comment>
<dbReference type="GO" id="GO:0060335">
    <property type="term" value="P:positive regulation of type II interferon-mediated signaling pathway"/>
    <property type="evidence" value="ECO:0007669"/>
    <property type="project" value="TreeGrafter"/>
</dbReference>
<evidence type="ECO:0000256" key="1">
    <source>
        <dbReference type="ARBA" id="ARBA00004123"/>
    </source>
</evidence>
<organism evidence="8 9">
    <name type="scientific">Hucho hucho</name>
    <name type="common">huchen</name>
    <dbReference type="NCBI Taxonomy" id="62062"/>
    <lineage>
        <taxon>Eukaryota</taxon>
        <taxon>Metazoa</taxon>
        <taxon>Chordata</taxon>
        <taxon>Craniata</taxon>
        <taxon>Vertebrata</taxon>
        <taxon>Euteleostomi</taxon>
        <taxon>Actinopterygii</taxon>
        <taxon>Neopterygii</taxon>
        <taxon>Teleostei</taxon>
        <taxon>Protacanthopterygii</taxon>
        <taxon>Salmoniformes</taxon>
        <taxon>Salmonidae</taxon>
        <taxon>Salmoninae</taxon>
        <taxon>Hucho</taxon>
    </lineage>
</organism>
<dbReference type="AlphaFoldDB" id="A0A4W5MCW6"/>
<evidence type="ECO:0000313" key="9">
    <source>
        <dbReference type="Proteomes" id="UP000314982"/>
    </source>
</evidence>
<sequence>MKSGVISKAIWKAAGQDIQKEIRKHFNSNTYGEVIETKGHKLPCHYVYHTISPYKSQVSEKSLGDIVSKCLGMAQNRQLSSISFPVIGTGVLGFSKLEVAKIMMDTAVTFSQHKNVMNMDIYYVIYPSDNEAYKAFEDKLKGLQDVMKYPSSSNSASSQGEILVKLKGLQDVMKYPSSSNSASSQGEILVKLKGLQDVMKYPSSSNSASSQGEILVKRSR</sequence>
<protein>
    <recommendedName>
        <fullName evidence="7">Macro domain-containing protein</fullName>
    </recommendedName>
</protein>
<dbReference type="PANTHER" id="PTHR14453">
    <property type="entry name" value="PARP/ZINC FINGER CCCH TYPE DOMAIN CONTAINING PROTEIN"/>
    <property type="match status" value="1"/>
</dbReference>
<name>A0A4W5MCW6_9TELE</name>
<feature type="region of interest" description="Disordered" evidence="6">
    <location>
        <begin position="200"/>
        <end position="220"/>
    </location>
</feature>
<dbReference type="Proteomes" id="UP000314982">
    <property type="component" value="Unassembled WGS sequence"/>
</dbReference>
<dbReference type="PROSITE" id="PS51154">
    <property type="entry name" value="MACRO"/>
    <property type="match status" value="1"/>
</dbReference>
<dbReference type="GO" id="GO:0044389">
    <property type="term" value="F:ubiquitin-like protein ligase binding"/>
    <property type="evidence" value="ECO:0007669"/>
    <property type="project" value="TreeGrafter"/>
</dbReference>
<reference evidence="8" key="3">
    <citation type="submission" date="2025-09" db="UniProtKB">
        <authorList>
            <consortium name="Ensembl"/>
        </authorList>
    </citation>
    <scope>IDENTIFICATION</scope>
</reference>
<keyword evidence="3" id="KW-0808">Transferase</keyword>
<dbReference type="Pfam" id="PF01661">
    <property type="entry name" value="Macro"/>
    <property type="match status" value="1"/>
</dbReference>